<dbReference type="KEGG" id="nai:NECAME_04095"/>
<evidence type="ECO:0000313" key="1">
    <source>
        <dbReference type="EMBL" id="ETN74230.1"/>
    </source>
</evidence>
<organism evidence="1 2">
    <name type="scientific">Necator americanus</name>
    <name type="common">Human hookworm</name>
    <dbReference type="NCBI Taxonomy" id="51031"/>
    <lineage>
        <taxon>Eukaryota</taxon>
        <taxon>Metazoa</taxon>
        <taxon>Ecdysozoa</taxon>
        <taxon>Nematoda</taxon>
        <taxon>Chromadorea</taxon>
        <taxon>Rhabditida</taxon>
        <taxon>Rhabditina</taxon>
        <taxon>Rhabditomorpha</taxon>
        <taxon>Strongyloidea</taxon>
        <taxon>Ancylostomatidae</taxon>
        <taxon>Bunostominae</taxon>
        <taxon>Necator</taxon>
    </lineage>
</organism>
<evidence type="ECO:0000313" key="2">
    <source>
        <dbReference type="Proteomes" id="UP000053676"/>
    </source>
</evidence>
<reference evidence="2" key="1">
    <citation type="journal article" date="2014" name="Nat. Genet.">
        <title>Genome of the human hookworm Necator americanus.</title>
        <authorList>
            <person name="Tang Y.T."/>
            <person name="Gao X."/>
            <person name="Rosa B.A."/>
            <person name="Abubucker S."/>
            <person name="Hallsworth-Pepin K."/>
            <person name="Martin J."/>
            <person name="Tyagi R."/>
            <person name="Heizer E."/>
            <person name="Zhang X."/>
            <person name="Bhonagiri-Palsikar V."/>
            <person name="Minx P."/>
            <person name="Warren W.C."/>
            <person name="Wang Q."/>
            <person name="Zhan B."/>
            <person name="Hotez P.J."/>
            <person name="Sternberg P.W."/>
            <person name="Dougall A."/>
            <person name="Gaze S.T."/>
            <person name="Mulvenna J."/>
            <person name="Sotillo J."/>
            <person name="Ranganathan S."/>
            <person name="Rabelo E.M."/>
            <person name="Wilson R.K."/>
            <person name="Felgner P.L."/>
            <person name="Bethony J."/>
            <person name="Hawdon J.M."/>
            <person name="Gasser R.B."/>
            <person name="Loukas A."/>
            <person name="Mitreva M."/>
        </authorList>
    </citation>
    <scope>NUCLEOTIDE SEQUENCE [LARGE SCALE GENOMIC DNA]</scope>
</reference>
<dbReference type="STRING" id="51031.W2SX61"/>
<keyword evidence="2" id="KW-1185">Reference proteome</keyword>
<name>W2SX61_NECAM</name>
<dbReference type="Proteomes" id="UP000053676">
    <property type="component" value="Unassembled WGS sequence"/>
</dbReference>
<dbReference type="EMBL" id="KI660376">
    <property type="protein sequence ID" value="ETN74230.1"/>
    <property type="molecule type" value="Genomic_DNA"/>
</dbReference>
<sequence length="180" mass="20700">MALFSVMSSCPKKYLEEIDSDLVPSIFDGLMTLTREQLMTLSSTLCVDSIKENLLQKNMFCRDAFLTLLFACAKRKAISQSIVRWLCNPPEEIDFVNGWYVEMADAVRGFWQQIVATKRLYLNPHEHFGRANICRAALASYVGIYFLFRWNQKRKAANLRALQAAERKNVLNDALVRSVH</sequence>
<protein>
    <submittedName>
        <fullName evidence="1">Uncharacterized protein</fullName>
    </submittedName>
</protein>
<accession>W2SX61</accession>
<proteinExistence type="predicted"/>
<gene>
    <name evidence="1" type="ORF">NECAME_04095</name>
</gene>
<dbReference type="OrthoDB" id="5810769at2759"/>
<dbReference type="AlphaFoldDB" id="W2SX61"/>